<feature type="compositionally biased region" description="Low complexity" evidence="1">
    <location>
        <begin position="441"/>
        <end position="467"/>
    </location>
</feature>
<feature type="region of interest" description="Disordered" evidence="1">
    <location>
        <begin position="427"/>
        <end position="467"/>
    </location>
</feature>
<sequence>KMKRVTAFWVLSLYLQLAVSLPSQSYSAAQSTNYGSSYPQNNPVLEQLSEWQNIPRQAQTSYAQASVSPTNYQNNWQQLQNEYTANNYAQTANGVQSNVQNYLNNQQQQNLAVNNYQQQSEARANAQATAGNMWKQVRPVVKYQQQGATATAVANANSGGGQYQWPANKIYNTQQYLTPRVQYPVNNVQQLLGQYQYPSNVHVIHASRDDLSKYGIKISSIAHNLPVQSAVAQANAVVRSANPSQSGGNLVRLNPNVPVIKIQPIVGSPVTNPTSPPQVTPVPIVPIPTLPQFLIPLINAANDAIKKEAAADNAAQTAQKNLIAAINKAALQLAIANETTATTAAPTPNPTNSSSPITTVELSNTTTVSSLETVNSTTTTVSPLSSNPDVNVALAAVNAAKKDAEDKAKEAEDASKAAQDALKKLADALDELRDPDSTPAPNNSTATTDSPTTTTSTTPAPNTPTTT</sequence>
<evidence type="ECO:0000313" key="3">
    <source>
        <dbReference type="EMBL" id="JAT80049.1"/>
    </source>
</evidence>
<feature type="chain" id="PRO_5009115058" evidence="2">
    <location>
        <begin position="21"/>
        <end position="467"/>
    </location>
</feature>
<organism evidence="3">
    <name type="scientific">Pectinophora gossypiella</name>
    <name type="common">Cotton pink bollworm</name>
    <name type="synonym">Depressaria gossypiella</name>
    <dbReference type="NCBI Taxonomy" id="13191"/>
    <lineage>
        <taxon>Eukaryota</taxon>
        <taxon>Metazoa</taxon>
        <taxon>Ecdysozoa</taxon>
        <taxon>Arthropoda</taxon>
        <taxon>Hexapoda</taxon>
        <taxon>Insecta</taxon>
        <taxon>Pterygota</taxon>
        <taxon>Neoptera</taxon>
        <taxon>Endopterygota</taxon>
        <taxon>Lepidoptera</taxon>
        <taxon>Glossata</taxon>
        <taxon>Ditrysia</taxon>
        <taxon>Gelechioidea</taxon>
        <taxon>Gelechiidae</taxon>
        <taxon>Apatetrinae</taxon>
        <taxon>Pectinophora</taxon>
    </lineage>
</organism>
<accession>A0A1E1VZE4</accession>
<name>A0A1E1VZE4_PECGO</name>
<feature type="non-terminal residue" evidence="3">
    <location>
        <position position="467"/>
    </location>
</feature>
<reference evidence="3" key="1">
    <citation type="submission" date="2015-09" db="EMBL/GenBank/DDBJ databases">
        <title>De novo assembly of Pectinophora gossypiella (Pink Bollworm) gut transcriptome.</title>
        <authorList>
            <person name="Tassone E.E."/>
        </authorList>
    </citation>
    <scope>NUCLEOTIDE SEQUENCE</scope>
</reference>
<evidence type="ECO:0000256" key="1">
    <source>
        <dbReference type="SAM" id="MobiDB-lite"/>
    </source>
</evidence>
<feature type="non-terminal residue" evidence="3">
    <location>
        <position position="1"/>
    </location>
</feature>
<proteinExistence type="predicted"/>
<feature type="compositionally biased region" description="Basic and acidic residues" evidence="1">
    <location>
        <begin position="427"/>
        <end position="436"/>
    </location>
</feature>
<dbReference type="EMBL" id="GDQN01011005">
    <property type="protein sequence ID" value="JAT80049.1"/>
    <property type="molecule type" value="Transcribed_RNA"/>
</dbReference>
<dbReference type="AlphaFoldDB" id="A0A1E1VZE4"/>
<feature type="signal peptide" evidence="2">
    <location>
        <begin position="1"/>
        <end position="20"/>
    </location>
</feature>
<evidence type="ECO:0000256" key="2">
    <source>
        <dbReference type="SAM" id="SignalP"/>
    </source>
</evidence>
<keyword evidence="2" id="KW-0732">Signal</keyword>
<protein>
    <submittedName>
        <fullName evidence="3">Uncharacterized protein</fullName>
    </submittedName>
</protein>
<gene>
    <name evidence="3" type="ORF">g.6064</name>
</gene>